<proteinExistence type="predicted"/>
<evidence type="ECO:0000313" key="2">
    <source>
        <dbReference type="Proteomes" id="UP000026962"/>
    </source>
</evidence>
<accession>A0A0E0JWC1</accession>
<dbReference type="AlphaFoldDB" id="A0A0E0JWC1"/>
<name>A0A0E0JWC1_ORYPU</name>
<dbReference type="Proteomes" id="UP000026962">
    <property type="component" value="Chromosome 2"/>
</dbReference>
<evidence type="ECO:0000313" key="1">
    <source>
        <dbReference type="EnsemblPlants" id="OPUNC02G05220.1"/>
    </source>
</evidence>
<protein>
    <submittedName>
        <fullName evidence="1">Uncharacterized protein</fullName>
    </submittedName>
</protein>
<sequence>MAAHVASPPELATLWSYEANGMDGWDSLDWQIGGCREQLGSVRRSLACSVQGRMLETGLLMACVCEGSRPMVAACKAPLKSWPKLNKRRRPPKPQAEPTIVSLSGVRHEGNGPRVPLGAADARPLSCGGGVDGGDEAATVVVVVGVTRCGAPPAATTTTIVSYLGMEEGKRGGDREERDEVEEVEITYFETLPTISYDKEERGIK</sequence>
<organism evidence="1">
    <name type="scientific">Oryza punctata</name>
    <name type="common">Red rice</name>
    <dbReference type="NCBI Taxonomy" id="4537"/>
    <lineage>
        <taxon>Eukaryota</taxon>
        <taxon>Viridiplantae</taxon>
        <taxon>Streptophyta</taxon>
        <taxon>Embryophyta</taxon>
        <taxon>Tracheophyta</taxon>
        <taxon>Spermatophyta</taxon>
        <taxon>Magnoliopsida</taxon>
        <taxon>Liliopsida</taxon>
        <taxon>Poales</taxon>
        <taxon>Poaceae</taxon>
        <taxon>BOP clade</taxon>
        <taxon>Oryzoideae</taxon>
        <taxon>Oryzeae</taxon>
        <taxon>Oryzinae</taxon>
        <taxon>Oryza</taxon>
    </lineage>
</organism>
<dbReference type="HOGENOM" id="CLU_1339420_0_0_1"/>
<reference evidence="1" key="1">
    <citation type="submission" date="2015-04" db="UniProtKB">
        <authorList>
            <consortium name="EnsemblPlants"/>
        </authorList>
    </citation>
    <scope>IDENTIFICATION</scope>
</reference>
<reference evidence="1" key="2">
    <citation type="submission" date="2018-05" db="EMBL/GenBank/DDBJ databases">
        <title>OpunRS2 (Oryza punctata Reference Sequence Version 2).</title>
        <authorList>
            <person name="Zhang J."/>
            <person name="Kudrna D."/>
            <person name="Lee S."/>
            <person name="Talag J."/>
            <person name="Welchert J."/>
            <person name="Wing R.A."/>
        </authorList>
    </citation>
    <scope>NUCLEOTIDE SEQUENCE [LARGE SCALE GENOMIC DNA]</scope>
</reference>
<dbReference type="Gramene" id="OPUNC02G05220.1">
    <property type="protein sequence ID" value="OPUNC02G05220.1"/>
    <property type="gene ID" value="OPUNC02G05220"/>
</dbReference>
<keyword evidence="2" id="KW-1185">Reference proteome</keyword>
<dbReference type="EnsemblPlants" id="OPUNC02G05220.1">
    <property type="protein sequence ID" value="OPUNC02G05220.1"/>
    <property type="gene ID" value="OPUNC02G05220"/>
</dbReference>